<accession>A0A0K3CNC1</accession>
<sequence length="1048" mass="113182">MSAYPPWSAGGAGDSLARKRAFGEVDEPPTGGGEAEDGRGKRVSSGMGGAEGALLALGQAGRVHQQHSYQPMPHYQQQSNAANAPAPAPDSFGQTQPQHSALASPSFPPPSLLRQSYPWHPQPHPQQRPTLPHQSASYPAQYPPDSRSHSPALSSSSYAQQQQQQTQQPPTCQVNIHQYLAVPPPPSHPPASPHLHQHGQSQQYFPSHSTATSTAQRATSAAPSLPSTTATGGASWVSQRLEAGQGQGQYAQQQGWQQETRPAMRDRANTAPQQQQASRAGAGEGAMGTGYRYPPPPPSYQPAPAPYATYTTTQTEQSQQQQQPFAIPPVPSTSTSASASYYPAPATAGGAMYPSHALQTGGYDYGQVAGQYAQANEQDFSRRFATRIATALRGQTSPCQYNVPLGAPSYPQQPYPSPASTHFPYSHLAASPSSSSSSTRSTPAISSTTGLPILPQTLPALQQASTARALHRAAPPVLAFNPAREPASGHKQKVHTAYGVTYAVSSSGTSKGKAKSAEVSASCWTCSLVRAKVILRGHDLTGWTPRLSFTCLDCLPVEEQGREVDPDGDERRERLAQRAYEADQDDARRADGLSPTTVVQGGMGVGLLPAPTEHDRATFEDTFSGAVDALEGGPSASAASTSAPTDPAAPSTSAATATPQHSRLLLPPEETSRGLSDTIKCQALTCDVCDRVIGAGNVTTLAPQDSTPPPFTVEVICRTCEDKYKPCSDCGGGGGRLTPGRWRCKELFPAGRRTCTLSHARNPPLSDIDYDVLRITEIDPAKLDALEARCRLVYWNTRLRTQARPEMLERGDGLATTYAQCEKLTVDGWSLLKPMLSVDVEATRGLRRYVSLQTSTPHRRRAKPKPGAPPKPEPVEPQDPVEKEVSGFLLVEHDMRNGAIFIAVTMPWAISGDAFDATTILIDETIKRIKTDIRHENAIRREHRQELLPEPWCLWGVTPFKADSRMSQSLTRRSFVFLEEYLKEHPDLDLSIFPPQRPIHIPNEFVKTFKIFLREVTDDDGGEGGPPPPADAKRQPKQRARKLKATQR</sequence>
<keyword evidence="3" id="KW-1185">Reference proteome</keyword>
<feature type="compositionally biased region" description="Basic residues" evidence="1">
    <location>
        <begin position="1035"/>
        <end position="1048"/>
    </location>
</feature>
<protein>
    <submittedName>
        <fullName evidence="2">Uncharacterized protein</fullName>
    </submittedName>
</protein>
<dbReference type="OMA" id="LACKPAR"/>
<feature type="compositionally biased region" description="Low complexity" evidence="1">
    <location>
        <begin position="52"/>
        <end position="61"/>
    </location>
</feature>
<feature type="compositionally biased region" description="Pro residues" evidence="1">
    <location>
        <begin position="866"/>
        <end position="877"/>
    </location>
</feature>
<feature type="compositionally biased region" description="Low complexity" evidence="1">
    <location>
        <begin position="634"/>
        <end position="659"/>
    </location>
</feature>
<feature type="compositionally biased region" description="Low complexity" evidence="1">
    <location>
        <begin position="207"/>
        <end position="224"/>
    </location>
</feature>
<feature type="compositionally biased region" description="Low complexity" evidence="1">
    <location>
        <begin position="429"/>
        <end position="449"/>
    </location>
</feature>
<feature type="compositionally biased region" description="Low complexity" evidence="1">
    <location>
        <begin position="306"/>
        <end position="325"/>
    </location>
</feature>
<feature type="compositionally biased region" description="Pro residues" evidence="1">
    <location>
        <begin position="182"/>
        <end position="192"/>
    </location>
</feature>
<feature type="region of interest" description="Disordered" evidence="1">
    <location>
        <begin position="579"/>
        <end position="602"/>
    </location>
</feature>
<evidence type="ECO:0000313" key="3">
    <source>
        <dbReference type="Proteomes" id="UP000199069"/>
    </source>
</evidence>
<dbReference type="AlphaFoldDB" id="A0A0K3CNC1"/>
<feature type="compositionally biased region" description="Polar residues" evidence="1">
    <location>
        <begin position="225"/>
        <end position="238"/>
    </location>
</feature>
<feature type="region of interest" description="Disordered" evidence="1">
    <location>
        <begin position="1"/>
        <end position="338"/>
    </location>
</feature>
<feature type="region of interest" description="Disordered" evidence="1">
    <location>
        <begin position="410"/>
        <end position="451"/>
    </location>
</feature>
<evidence type="ECO:0000313" key="2">
    <source>
        <dbReference type="EMBL" id="CTR09965.1"/>
    </source>
</evidence>
<feature type="compositionally biased region" description="Pro residues" evidence="1">
    <location>
        <begin position="293"/>
        <end position="305"/>
    </location>
</feature>
<feature type="compositionally biased region" description="Low complexity" evidence="1">
    <location>
        <begin position="149"/>
        <end position="173"/>
    </location>
</feature>
<dbReference type="Proteomes" id="UP000199069">
    <property type="component" value="Unassembled WGS sequence"/>
</dbReference>
<name>A0A0K3CNC1_RHOTO</name>
<reference evidence="2 3" key="1">
    <citation type="submission" date="2015-07" db="EMBL/GenBank/DDBJ databases">
        <authorList>
            <person name="Cajimat M.N.B."/>
            <person name="Milazzo M.L."/>
            <person name="Fulhorst C.F."/>
        </authorList>
    </citation>
    <scope>NUCLEOTIDE SEQUENCE [LARGE SCALE GENOMIC DNA]</scope>
    <source>
        <strain evidence="2">Single colony</strain>
    </source>
</reference>
<organism evidence="2 3">
    <name type="scientific">Rhodotorula toruloides</name>
    <name type="common">Yeast</name>
    <name type="synonym">Rhodosporidium toruloides</name>
    <dbReference type="NCBI Taxonomy" id="5286"/>
    <lineage>
        <taxon>Eukaryota</taxon>
        <taxon>Fungi</taxon>
        <taxon>Dikarya</taxon>
        <taxon>Basidiomycota</taxon>
        <taxon>Pucciniomycotina</taxon>
        <taxon>Microbotryomycetes</taxon>
        <taxon>Sporidiobolales</taxon>
        <taxon>Sporidiobolaceae</taxon>
        <taxon>Rhodotorula</taxon>
    </lineage>
</organism>
<feature type="region of interest" description="Disordered" evidence="1">
    <location>
        <begin position="627"/>
        <end position="672"/>
    </location>
</feature>
<dbReference type="EMBL" id="CWKI01000011">
    <property type="protein sequence ID" value="CTR09965.1"/>
    <property type="molecule type" value="Genomic_DNA"/>
</dbReference>
<proteinExistence type="predicted"/>
<feature type="region of interest" description="Disordered" evidence="1">
    <location>
        <begin position="851"/>
        <end position="881"/>
    </location>
</feature>
<feature type="region of interest" description="Disordered" evidence="1">
    <location>
        <begin position="1017"/>
        <end position="1048"/>
    </location>
</feature>
<feature type="compositionally biased region" description="Low complexity" evidence="1">
    <location>
        <begin position="248"/>
        <end position="258"/>
    </location>
</feature>
<gene>
    <name evidence="2" type="primary">FGENESH: predicted gene_11.322</name>
    <name evidence="2" type="ORF">BN2166_0058260</name>
</gene>
<evidence type="ECO:0000256" key="1">
    <source>
        <dbReference type="SAM" id="MobiDB-lite"/>
    </source>
</evidence>